<evidence type="ECO:0000313" key="6">
    <source>
        <dbReference type="Proteomes" id="UP000264056"/>
    </source>
</evidence>
<evidence type="ECO:0000313" key="5">
    <source>
        <dbReference type="Proteomes" id="UP000262901"/>
    </source>
</evidence>
<reference evidence="4" key="3">
    <citation type="submission" date="2018-08" db="EMBL/GenBank/DDBJ databases">
        <title>Streptococcus chenjunshii sp. nov., isolated from stools sample of the Tibetan antelope in the Qinghai-Tibet plateau, China.</title>
        <authorList>
            <person name="Tian Z."/>
        </authorList>
    </citation>
    <scope>NUCLEOTIDE SEQUENCE [LARGE SCALE GENOMIC DNA]</scope>
    <source>
        <strain evidence="4">Z15</strain>
    </source>
</reference>
<dbReference type="Proteomes" id="UP000262901">
    <property type="component" value="Unassembled WGS sequence"/>
</dbReference>
<name>A0A372KPS3_9STRE</name>
<dbReference type="EMBL" id="QVQZ01000001">
    <property type="protein sequence ID" value="RFU54307.1"/>
    <property type="molecule type" value="Genomic_DNA"/>
</dbReference>
<sequence length="67" mass="8000">MGYVIFSFEDGDYLYDNQGQLLVFESRGLAYQYMQINYHIPLPVQKTKRVINYPNFYQAPFKVHKVC</sequence>
<keyword evidence="6" id="KW-1185">Reference proteome</keyword>
<reference evidence="2 6" key="1">
    <citation type="submission" date="2018-08" db="EMBL/GenBank/DDBJ databases">
        <title>Draft genome of Streptococcus sp .nov. Z2.</title>
        <authorList>
            <person name="Tian Z."/>
        </authorList>
    </citation>
    <scope>NUCLEOTIDE SEQUENCE [LARGE SCALE GENOMIC DNA]</scope>
    <source>
        <strain evidence="2 6">Z2</strain>
    </source>
</reference>
<reference evidence="3 5" key="2">
    <citation type="submission" date="2018-08" db="EMBL/GenBank/DDBJ databases">
        <title>Draft genome of Streptococcus sp. nov. Z1.</title>
        <authorList>
            <person name="Tian Z."/>
        </authorList>
    </citation>
    <scope>NUCLEOTIDE SEQUENCE [LARGE SCALE GENOMIC DNA]</scope>
    <source>
        <strain evidence="3">Z1</strain>
        <strain evidence="5">Z1(2018)</strain>
    </source>
</reference>
<dbReference type="Proteomes" id="UP000264056">
    <property type="component" value="Unassembled WGS sequence"/>
</dbReference>
<dbReference type="EMBL" id="CP031733">
    <property type="protein sequence ID" value="AXQ79729.1"/>
    <property type="molecule type" value="Genomic_DNA"/>
</dbReference>
<accession>A0A346NFD4</accession>
<protein>
    <submittedName>
        <fullName evidence="3">Uncharacterized protein</fullName>
    </submittedName>
</protein>
<evidence type="ECO:0000313" key="2">
    <source>
        <dbReference type="EMBL" id="RFU52112.1"/>
    </source>
</evidence>
<dbReference type="Proteomes" id="UP000246115">
    <property type="component" value="Chromosome"/>
</dbReference>
<proteinExistence type="predicted"/>
<reference evidence="1" key="4">
    <citation type="journal article" date="2019" name="Int. J. Syst. Evol. Microbiol.">
        <title>Streptococcus chenjunshii sp. nov. isolated from feces of Tibetan antelopes.</title>
        <authorList>
            <person name="Tian Z."/>
            <person name="Lu S."/>
            <person name="Jin D."/>
            <person name="Yang J."/>
            <person name="Pu J."/>
            <person name="Lai X.H."/>
            <person name="Bai X.N."/>
            <person name="Wu X.M."/>
            <person name="Li J."/>
            <person name="Wang S."/>
            <person name="Xu J."/>
        </authorList>
    </citation>
    <scope>NUCLEOTIDE SEQUENCE</scope>
    <source>
        <strain evidence="1">Z15</strain>
    </source>
</reference>
<evidence type="ECO:0000313" key="1">
    <source>
        <dbReference type="EMBL" id="AXQ79729.1"/>
    </source>
</evidence>
<dbReference type="EMBL" id="QVQY01000001">
    <property type="protein sequence ID" value="RFU52112.1"/>
    <property type="molecule type" value="Genomic_DNA"/>
</dbReference>
<gene>
    <name evidence="1" type="ORF">DDV21_005390</name>
    <name evidence="2" type="ORF">DDV22_00655</name>
    <name evidence="3" type="ORF">DDV23_01210</name>
</gene>
<evidence type="ECO:0000313" key="4">
    <source>
        <dbReference type="Proteomes" id="UP000246115"/>
    </source>
</evidence>
<dbReference type="RefSeq" id="WP_116877272.1">
    <property type="nucleotide sequence ID" value="NZ_CP031733.1"/>
</dbReference>
<evidence type="ECO:0000313" key="3">
    <source>
        <dbReference type="EMBL" id="RFU54307.1"/>
    </source>
</evidence>
<dbReference type="OrthoDB" id="2223842at2"/>
<accession>A0A372KPS3</accession>
<dbReference type="KEGG" id="schj:DDV21_005390"/>
<organism evidence="3 5">
    <name type="scientific">Streptococcus chenjunshii</name>
    <dbReference type="NCBI Taxonomy" id="2173853"/>
    <lineage>
        <taxon>Bacteria</taxon>
        <taxon>Bacillati</taxon>
        <taxon>Bacillota</taxon>
        <taxon>Bacilli</taxon>
        <taxon>Lactobacillales</taxon>
        <taxon>Streptococcaceae</taxon>
        <taxon>Streptococcus</taxon>
    </lineage>
</organism>
<dbReference type="AlphaFoldDB" id="A0A372KPS3"/>